<accession>A0A7J6E2L7</accession>
<organism evidence="2 3">
    <name type="scientific">Cannabis sativa</name>
    <name type="common">Hemp</name>
    <name type="synonym">Marijuana</name>
    <dbReference type="NCBI Taxonomy" id="3483"/>
    <lineage>
        <taxon>Eukaryota</taxon>
        <taxon>Viridiplantae</taxon>
        <taxon>Streptophyta</taxon>
        <taxon>Embryophyta</taxon>
        <taxon>Tracheophyta</taxon>
        <taxon>Spermatophyta</taxon>
        <taxon>Magnoliopsida</taxon>
        <taxon>eudicotyledons</taxon>
        <taxon>Gunneridae</taxon>
        <taxon>Pentapetalae</taxon>
        <taxon>rosids</taxon>
        <taxon>fabids</taxon>
        <taxon>Rosales</taxon>
        <taxon>Cannabaceae</taxon>
        <taxon>Cannabis</taxon>
    </lineage>
</organism>
<name>A0A7J6E2L7_CANSA</name>
<comment type="caution">
    <text evidence="2">The sequence shown here is derived from an EMBL/GenBank/DDBJ whole genome shotgun (WGS) entry which is preliminary data.</text>
</comment>
<evidence type="ECO:0000313" key="2">
    <source>
        <dbReference type="EMBL" id="KAF4352060.1"/>
    </source>
</evidence>
<dbReference type="AlphaFoldDB" id="A0A7J6E2L7"/>
<evidence type="ECO:0000256" key="1">
    <source>
        <dbReference type="SAM" id="MobiDB-lite"/>
    </source>
</evidence>
<dbReference type="EMBL" id="JAATIP010000322">
    <property type="protein sequence ID" value="KAF4352060.1"/>
    <property type="molecule type" value="Genomic_DNA"/>
</dbReference>
<feature type="compositionally biased region" description="Gly residues" evidence="1">
    <location>
        <begin position="71"/>
        <end position="81"/>
    </location>
</feature>
<sequence>MFDFCLKDLSTFCFICGVLGHSEKLCDTNFTTPAHLITKHYGLEMKAESRHRRQHTIRAKWFCDSSSSAGGFSGSQGGGGLREQDSNVNDQSMEEDQELIRNGKGKIIVDSEIMGGVNVISSNIYIWQVMVTI</sequence>
<gene>
    <name evidence="2" type="ORF">F8388_021835</name>
</gene>
<evidence type="ECO:0008006" key="4">
    <source>
        <dbReference type="Google" id="ProtNLM"/>
    </source>
</evidence>
<dbReference type="Proteomes" id="UP000525078">
    <property type="component" value="Unassembled WGS sequence"/>
</dbReference>
<evidence type="ECO:0000313" key="3">
    <source>
        <dbReference type="Proteomes" id="UP000525078"/>
    </source>
</evidence>
<reference evidence="2 3" key="1">
    <citation type="journal article" date="2020" name="bioRxiv">
        <title>Sequence and annotation of 42 cannabis genomes reveals extensive copy number variation in cannabinoid synthesis and pathogen resistance genes.</title>
        <authorList>
            <person name="Mckernan K.J."/>
            <person name="Helbert Y."/>
            <person name="Kane L.T."/>
            <person name="Ebling H."/>
            <person name="Zhang L."/>
            <person name="Liu B."/>
            <person name="Eaton Z."/>
            <person name="Mclaughlin S."/>
            <person name="Kingan S."/>
            <person name="Baybayan P."/>
            <person name="Concepcion G."/>
            <person name="Jordan M."/>
            <person name="Riva A."/>
            <person name="Barbazuk W."/>
            <person name="Harkins T."/>
        </authorList>
    </citation>
    <scope>NUCLEOTIDE SEQUENCE [LARGE SCALE GENOMIC DNA]</scope>
    <source>
        <strain evidence="3">cv. Jamaican Lion 4</strain>
        <tissue evidence="2">Leaf</tissue>
    </source>
</reference>
<feature type="region of interest" description="Disordered" evidence="1">
    <location>
        <begin position="65"/>
        <end position="96"/>
    </location>
</feature>
<protein>
    <recommendedName>
        <fullName evidence="4">Zinc knuckle CX2CX4HX4C domain-containing protein</fullName>
    </recommendedName>
</protein>
<proteinExistence type="predicted"/>